<dbReference type="EMBL" id="CATQJL010000223">
    <property type="protein sequence ID" value="CAJ0599663.1"/>
    <property type="molecule type" value="Genomic_DNA"/>
</dbReference>
<proteinExistence type="predicted"/>
<accession>A0AA36GX27</accession>
<gene>
    <name evidence="2" type="ORF">CYNAS_LOCUS11646</name>
</gene>
<feature type="signal peptide" evidence="1">
    <location>
        <begin position="1"/>
        <end position="24"/>
    </location>
</feature>
<keyword evidence="3" id="KW-1185">Reference proteome</keyword>
<feature type="chain" id="PRO_5041445206" description="Secreted protein" evidence="1">
    <location>
        <begin position="25"/>
        <end position="70"/>
    </location>
</feature>
<protein>
    <recommendedName>
        <fullName evidence="4">Secreted protein</fullName>
    </recommendedName>
</protein>
<evidence type="ECO:0008006" key="4">
    <source>
        <dbReference type="Google" id="ProtNLM"/>
    </source>
</evidence>
<dbReference type="Proteomes" id="UP001176961">
    <property type="component" value="Unassembled WGS sequence"/>
</dbReference>
<evidence type="ECO:0000313" key="3">
    <source>
        <dbReference type="Proteomes" id="UP001176961"/>
    </source>
</evidence>
<organism evidence="2 3">
    <name type="scientific">Cylicocyclus nassatus</name>
    <name type="common">Nematode worm</name>
    <dbReference type="NCBI Taxonomy" id="53992"/>
    <lineage>
        <taxon>Eukaryota</taxon>
        <taxon>Metazoa</taxon>
        <taxon>Ecdysozoa</taxon>
        <taxon>Nematoda</taxon>
        <taxon>Chromadorea</taxon>
        <taxon>Rhabditida</taxon>
        <taxon>Rhabditina</taxon>
        <taxon>Rhabditomorpha</taxon>
        <taxon>Strongyloidea</taxon>
        <taxon>Strongylidae</taxon>
        <taxon>Cylicocyclus</taxon>
    </lineage>
</organism>
<reference evidence="2" key="1">
    <citation type="submission" date="2023-07" db="EMBL/GenBank/DDBJ databases">
        <authorList>
            <consortium name="CYATHOMIX"/>
        </authorList>
    </citation>
    <scope>NUCLEOTIDE SEQUENCE</scope>
    <source>
        <strain evidence="2">N/A</strain>
    </source>
</reference>
<name>A0AA36GX27_CYLNA</name>
<comment type="caution">
    <text evidence="2">The sequence shown here is derived from an EMBL/GenBank/DDBJ whole genome shotgun (WGS) entry which is preliminary data.</text>
</comment>
<evidence type="ECO:0000256" key="1">
    <source>
        <dbReference type="SAM" id="SignalP"/>
    </source>
</evidence>
<evidence type="ECO:0000313" key="2">
    <source>
        <dbReference type="EMBL" id="CAJ0599663.1"/>
    </source>
</evidence>
<sequence>MLSSSSRTLLSIAWFLNLLVKAEGSCVRNWTRGGAAGEDKTKQQFDELDSRFFCCKTSFLMLFLCYVPFD</sequence>
<keyword evidence="1" id="KW-0732">Signal</keyword>
<dbReference type="AlphaFoldDB" id="A0AA36GX27"/>